<evidence type="ECO:0000313" key="1">
    <source>
        <dbReference type="EMBL" id="QPQ54260.1"/>
    </source>
</evidence>
<name>A0A7T2GI28_9SPHN</name>
<gene>
    <name evidence="1" type="ORF">IC614_07770</name>
</gene>
<protein>
    <submittedName>
        <fullName evidence="1">Uncharacterized protein</fullName>
    </submittedName>
</protein>
<dbReference type="AlphaFoldDB" id="A0A7T2GI28"/>
<sequence>MADDWRLVHLKEQPFLQGQSFIRKSYKAYRPGWEHDHCAACWATIAEPGQSDEAACHEGYATTADYVRGADYEWVCVPCFDEFKAVMAWKDVPAG</sequence>
<proteinExistence type="predicted"/>
<organism evidence="1 2">
    <name type="scientific">Allosphingosinicella flava</name>
    <dbReference type="NCBI Taxonomy" id="2771430"/>
    <lineage>
        <taxon>Bacteria</taxon>
        <taxon>Pseudomonadati</taxon>
        <taxon>Pseudomonadota</taxon>
        <taxon>Alphaproteobacteria</taxon>
        <taxon>Sphingomonadales</taxon>
        <taxon>Sphingomonadaceae</taxon>
        <taxon>Allosphingosinicella</taxon>
    </lineage>
</organism>
<accession>A0A7T2GI28</accession>
<keyword evidence="2" id="KW-1185">Reference proteome</keyword>
<dbReference type="RefSeq" id="WP_200970787.1">
    <property type="nucleotide sequence ID" value="NZ_CP065592.1"/>
</dbReference>
<dbReference type="Proteomes" id="UP000594873">
    <property type="component" value="Chromosome"/>
</dbReference>
<evidence type="ECO:0000313" key="2">
    <source>
        <dbReference type="Proteomes" id="UP000594873"/>
    </source>
</evidence>
<dbReference type="EMBL" id="CP065592">
    <property type="protein sequence ID" value="QPQ54260.1"/>
    <property type="molecule type" value="Genomic_DNA"/>
</dbReference>
<reference evidence="1 2" key="1">
    <citation type="submission" date="2020-11" db="EMBL/GenBank/DDBJ databases">
        <title>Genome seq and assembly of Sphingosinicella sp.</title>
        <authorList>
            <person name="Chhetri G."/>
        </authorList>
    </citation>
    <scope>NUCLEOTIDE SEQUENCE [LARGE SCALE GENOMIC DNA]</scope>
    <source>
        <strain evidence="1 2">UDD2</strain>
    </source>
</reference>
<dbReference type="KEGG" id="sflv:IC614_07770"/>